<dbReference type="AlphaFoldDB" id="A0A7W9NMA7"/>
<dbReference type="EMBL" id="JACHIR010000002">
    <property type="protein sequence ID" value="MBB5897143.1"/>
    <property type="molecule type" value="Genomic_DNA"/>
</dbReference>
<accession>A0A7W9NMA7</accession>
<evidence type="ECO:0000313" key="2">
    <source>
        <dbReference type="EMBL" id="MBB5897143.1"/>
    </source>
</evidence>
<evidence type="ECO:0000313" key="3">
    <source>
        <dbReference type="Proteomes" id="UP000585638"/>
    </source>
</evidence>
<dbReference type="Proteomes" id="UP000585638">
    <property type="component" value="Unassembled WGS sequence"/>
</dbReference>
<organism evidence="2 3">
    <name type="scientific">Kutzneria kofuensis</name>
    <dbReference type="NCBI Taxonomy" id="103725"/>
    <lineage>
        <taxon>Bacteria</taxon>
        <taxon>Bacillati</taxon>
        <taxon>Actinomycetota</taxon>
        <taxon>Actinomycetes</taxon>
        <taxon>Pseudonocardiales</taxon>
        <taxon>Pseudonocardiaceae</taxon>
        <taxon>Kutzneria</taxon>
    </lineage>
</organism>
<dbReference type="RefSeq" id="WP_184869602.1">
    <property type="nucleotide sequence ID" value="NZ_JACHIR010000002.1"/>
</dbReference>
<evidence type="ECO:0000256" key="1">
    <source>
        <dbReference type="SAM" id="MobiDB-lite"/>
    </source>
</evidence>
<reference evidence="2 3" key="1">
    <citation type="submission" date="2020-08" db="EMBL/GenBank/DDBJ databases">
        <title>Sequencing the genomes of 1000 actinobacteria strains.</title>
        <authorList>
            <person name="Klenk H.-P."/>
        </authorList>
    </citation>
    <scope>NUCLEOTIDE SEQUENCE [LARGE SCALE GENOMIC DNA]</scope>
    <source>
        <strain evidence="2 3">DSM 43851</strain>
    </source>
</reference>
<proteinExistence type="predicted"/>
<keyword evidence="3" id="KW-1185">Reference proteome</keyword>
<feature type="region of interest" description="Disordered" evidence="1">
    <location>
        <begin position="1"/>
        <end position="21"/>
    </location>
</feature>
<protein>
    <submittedName>
        <fullName evidence="2">Uncharacterized protein</fullName>
    </submittedName>
</protein>
<gene>
    <name evidence="2" type="ORF">BJ998_008402</name>
</gene>
<sequence>MTRMSPEDSGPTDVESPVDSPRLSTGAVVVYFDPEPAGPDSFCRASATGPEIIDPRTHDWWAPVTRPDGTVDLLPSILVVSIT</sequence>
<comment type="caution">
    <text evidence="2">The sequence shown here is derived from an EMBL/GenBank/DDBJ whole genome shotgun (WGS) entry which is preliminary data.</text>
</comment>
<name>A0A7W9NMA7_9PSEU</name>